<evidence type="ECO:0000313" key="3">
    <source>
        <dbReference type="EMBL" id="ABJ07392.1"/>
    </source>
</evidence>
<name>Q07KZ2_RHOP5</name>
<dbReference type="AlphaFoldDB" id="Q07KZ2"/>
<keyword evidence="2" id="KW-0732">Signal</keyword>
<proteinExistence type="predicted"/>
<accession>Q07KZ2</accession>
<evidence type="ECO:0000256" key="1">
    <source>
        <dbReference type="SAM" id="MobiDB-lite"/>
    </source>
</evidence>
<feature type="signal peptide" evidence="2">
    <location>
        <begin position="1"/>
        <end position="30"/>
    </location>
</feature>
<dbReference type="KEGG" id="rpe:RPE_3462"/>
<dbReference type="eggNOG" id="COG3746">
    <property type="taxonomic scope" value="Bacteria"/>
</dbReference>
<dbReference type="OrthoDB" id="5372286at2"/>
<evidence type="ECO:0000256" key="2">
    <source>
        <dbReference type="SAM" id="SignalP"/>
    </source>
</evidence>
<dbReference type="Pfam" id="PF16930">
    <property type="entry name" value="Porin_5"/>
    <property type="match status" value="1"/>
</dbReference>
<feature type="chain" id="PRO_5004165813" description="Porin" evidence="2">
    <location>
        <begin position="31"/>
        <end position="621"/>
    </location>
</feature>
<dbReference type="TCDB" id="1.B.62.1.8">
    <property type="family name" value="the putative bacterial porin (pbp) family"/>
</dbReference>
<gene>
    <name evidence="3" type="ordered locus">RPE_3462</name>
</gene>
<dbReference type="STRING" id="316055.RPE_3462"/>
<dbReference type="InterPro" id="IPR032638">
    <property type="entry name" value="Porin_5"/>
</dbReference>
<evidence type="ECO:0008006" key="4">
    <source>
        <dbReference type="Google" id="ProtNLM"/>
    </source>
</evidence>
<organism evidence="3">
    <name type="scientific">Rhodopseudomonas palustris (strain BisA53)</name>
    <dbReference type="NCBI Taxonomy" id="316055"/>
    <lineage>
        <taxon>Bacteria</taxon>
        <taxon>Pseudomonadati</taxon>
        <taxon>Pseudomonadota</taxon>
        <taxon>Alphaproteobacteria</taxon>
        <taxon>Hyphomicrobiales</taxon>
        <taxon>Nitrobacteraceae</taxon>
        <taxon>Rhodopseudomonas</taxon>
    </lineage>
</organism>
<protein>
    <recommendedName>
        <fullName evidence="4">Porin</fullName>
    </recommendedName>
</protein>
<reference evidence="3" key="1">
    <citation type="submission" date="2006-09" db="EMBL/GenBank/DDBJ databases">
        <title>Complete sequence of Rhodopseudomonas palustris BisA53.</title>
        <authorList>
            <consortium name="US DOE Joint Genome Institute"/>
            <person name="Copeland A."/>
            <person name="Lucas S."/>
            <person name="Lapidus A."/>
            <person name="Barry K."/>
            <person name="Detter J.C."/>
            <person name="Glavina del Rio T."/>
            <person name="Hammon N."/>
            <person name="Israni S."/>
            <person name="Dalin E."/>
            <person name="Tice H."/>
            <person name="Pitluck S."/>
            <person name="Chain P."/>
            <person name="Malfatti S."/>
            <person name="Shin M."/>
            <person name="Vergez L."/>
            <person name="Schmutz J."/>
            <person name="Larimer F."/>
            <person name="Land M."/>
            <person name="Hauser L."/>
            <person name="Pelletier D.A."/>
            <person name="Kyrpides N."/>
            <person name="Kim E."/>
            <person name="Harwood C.S."/>
            <person name="Oda Y."/>
            <person name="Richardson P."/>
        </authorList>
    </citation>
    <scope>NUCLEOTIDE SEQUENCE [LARGE SCALE GENOMIC DNA]</scope>
    <source>
        <strain evidence="3">BisA53</strain>
    </source>
</reference>
<dbReference type="HOGENOM" id="CLU_027640_0_0_5"/>
<dbReference type="EMBL" id="CP000463">
    <property type="protein sequence ID" value="ABJ07392.1"/>
    <property type="molecule type" value="Genomic_DNA"/>
</dbReference>
<feature type="region of interest" description="Disordered" evidence="1">
    <location>
        <begin position="35"/>
        <end position="58"/>
    </location>
</feature>
<sequence>MLNDKPDARRHLMPIAVAICALSCAAPALGQTAKEQGAASDKKAEPKRTGVSRASPASPNATINLVNLLVKQGVLKEEQAQALIKQADDEAYVSRQAAKDATVKADEAAKAANAASAAAQPPGTRHVTYVPEIVKRQLREEIKRDVMAKAEKENWASPGAYPEWAQRIRFYGDLRARYQGSFFPTGNDQLNDWNFNSINTGSPYDVGELALAYWPTYNAGQDRQQFRFRGRLGMEADLFNGFSAGLRIATGENSSPVSTNQTFGSNGGNFSKYALWLDRGYLKYQAWGDDLAVSLGRFDNPFWSPTDLAWHKDLGFDGVALQARYQLYEGFTPFMVAGAFPVYNTDFNAGTPVDANLDGAPDKFASHDKWLFGGQVGFAARFDPKSSVRLAVAYYDFQNVQGKVSSACSVLSSSDSCDTDMTRPSFAQKGNTYRALRNLIVTPDMLANKKGYYQYFGLASDYRPVVTSAQIDFGEFHPVHVVLDGEYIWNTAFNRGQMDSLSQQLFLFNNRAGTPDGSIGPYNGGNQGWLGRVTVGHKEVKHLWDWNVHAGYKYLESDATIDAFVDSDFGLGGTNLKGYFVGGNLGLSENVWATLRWMSANNVAGSPYAVDIVQFDVNARF</sequence>